<dbReference type="RefSeq" id="WP_276108544.1">
    <property type="nucleotide sequence ID" value="NZ_JARJBB010000004.1"/>
</dbReference>
<organism evidence="2 3">
    <name type="scientific">Streptomyces tropicalis</name>
    <dbReference type="NCBI Taxonomy" id="3034234"/>
    <lineage>
        <taxon>Bacteria</taxon>
        <taxon>Bacillati</taxon>
        <taxon>Actinomycetota</taxon>
        <taxon>Actinomycetes</taxon>
        <taxon>Kitasatosporales</taxon>
        <taxon>Streptomycetaceae</taxon>
        <taxon>Streptomyces</taxon>
    </lineage>
</organism>
<feature type="region of interest" description="Disordered" evidence="1">
    <location>
        <begin position="54"/>
        <end position="81"/>
    </location>
</feature>
<gene>
    <name evidence="2" type="ORF">P3H78_10170</name>
</gene>
<dbReference type="Proteomes" id="UP001221150">
    <property type="component" value="Unassembled WGS sequence"/>
</dbReference>
<dbReference type="EMBL" id="JARJBB010000004">
    <property type="protein sequence ID" value="MDF3298993.1"/>
    <property type="molecule type" value="Genomic_DNA"/>
</dbReference>
<evidence type="ECO:0000256" key="1">
    <source>
        <dbReference type="SAM" id="MobiDB-lite"/>
    </source>
</evidence>
<reference evidence="2 3" key="1">
    <citation type="submission" date="2023-03" db="EMBL/GenBank/DDBJ databases">
        <title>Draft genome sequence of Streptomyces sp. K1PA1 isolated from peat swamp forest in Thailand.</title>
        <authorList>
            <person name="Klaysubun C."/>
            <person name="Duangmal K."/>
        </authorList>
    </citation>
    <scope>NUCLEOTIDE SEQUENCE [LARGE SCALE GENOMIC DNA]</scope>
    <source>
        <strain evidence="2 3">K1PA1</strain>
    </source>
</reference>
<keyword evidence="3" id="KW-1185">Reference proteome</keyword>
<accession>A0ABT6A2W2</accession>
<evidence type="ECO:0000313" key="3">
    <source>
        <dbReference type="Proteomes" id="UP001221150"/>
    </source>
</evidence>
<evidence type="ECO:0000313" key="2">
    <source>
        <dbReference type="EMBL" id="MDF3298993.1"/>
    </source>
</evidence>
<name>A0ABT6A2W2_9ACTN</name>
<proteinExistence type="predicted"/>
<comment type="caution">
    <text evidence="2">The sequence shown here is derived from an EMBL/GenBank/DDBJ whole genome shotgun (WGS) entry which is preliminary data.</text>
</comment>
<protein>
    <recommendedName>
        <fullName evidence="4">Secreted protein</fullName>
    </recommendedName>
</protein>
<evidence type="ECO:0008006" key="4">
    <source>
        <dbReference type="Google" id="ProtNLM"/>
    </source>
</evidence>
<sequence length="81" mass="9000">MGRGVRRAGRVAVSSRLTWTFSARAGFRPGAVPWRRRRNSTAARLLSAAALRSALHPPRTGRGTRLPQWPGPANGRHLRHR</sequence>